<evidence type="ECO:0000313" key="4">
    <source>
        <dbReference type="Proteomes" id="UP000001449"/>
    </source>
</evidence>
<gene>
    <name evidence="3" type="ORF">THAPSDRAFT_22591</name>
</gene>
<keyword evidence="4" id="KW-1185">Reference proteome</keyword>
<keyword evidence="2" id="KW-0732">Signal</keyword>
<dbReference type="HOGENOM" id="CLU_463474_0_0_1"/>
<feature type="region of interest" description="Disordered" evidence="1">
    <location>
        <begin position="384"/>
        <end position="418"/>
    </location>
</feature>
<dbReference type="Proteomes" id="UP000001449">
    <property type="component" value="Chromosome 5"/>
</dbReference>
<dbReference type="PaxDb" id="35128-Thaps22591"/>
<sequence>MKTYRLILLMAIATTLQVISAKSPKKKNEAYTILARSIQSRVNDPPVGSQSAKQTNYDVDTIASALRSLSTSQSALKKIDGSAHEFYQRTHKSRTNLAASIEDEDEEDGVDDKTGSIGSLKVAGRMSRKANRVGCIADALFAAELCELIMLAPPSLDNDELDTNEEIEYDEDGTLASWTERKVILNTTITPSSQQMNFPVISVIVIYDPSYRGGAGATHGGVDDLLQDAKEELMEQNEEDGDDAPNITKTDGSLSSPRGRYLVMLSENAAAANDDLTSTISTLDTPPRRLRLRTGDAASVCDPLYQMAGKVVKTIGPVLMESNDSKKEADDRCEEKAFEEEGNGDKGKPQRADITGESPAIHIVGFSLAGGVAAISATILDGSLPMPADAKRRHTAEESDENEQTPVGRHNDESASRTWSGCARDRVSAICLGPPPCISSNLKPSFVKSIIHGDDIVSRATQATLDRLYERARRGCSGGVLGRSVGWMTDVVSLTVSGMKSQSSKNEQERLAVPGNVFLIRPRRMGGGSSSIHEVGGTGGRESLRAAVLWQLNDVLLSGSMIKHHSLDQHIRSLDRVQLQGFTDASDDE</sequence>
<dbReference type="EMBL" id="CM000642">
    <property type="protein sequence ID" value="EED92309.1"/>
    <property type="molecule type" value="Genomic_DNA"/>
</dbReference>
<dbReference type="InParanoid" id="B8C205"/>
<feature type="signal peptide" evidence="2">
    <location>
        <begin position="1"/>
        <end position="21"/>
    </location>
</feature>
<name>B8C205_THAPS</name>
<evidence type="ECO:0000256" key="1">
    <source>
        <dbReference type="SAM" id="MobiDB-lite"/>
    </source>
</evidence>
<feature type="region of interest" description="Disordered" evidence="1">
    <location>
        <begin position="234"/>
        <end position="255"/>
    </location>
</feature>
<evidence type="ECO:0000256" key="2">
    <source>
        <dbReference type="SAM" id="SignalP"/>
    </source>
</evidence>
<evidence type="ECO:0008006" key="5">
    <source>
        <dbReference type="Google" id="ProtNLM"/>
    </source>
</evidence>
<feature type="region of interest" description="Disordered" evidence="1">
    <location>
        <begin position="322"/>
        <end position="353"/>
    </location>
</feature>
<dbReference type="OMA" id="LWQLNDV"/>
<reference evidence="3 4" key="2">
    <citation type="journal article" date="2008" name="Nature">
        <title>The Phaeodactylum genome reveals the evolutionary history of diatom genomes.</title>
        <authorList>
            <person name="Bowler C."/>
            <person name="Allen A.E."/>
            <person name="Badger J.H."/>
            <person name="Grimwood J."/>
            <person name="Jabbari K."/>
            <person name="Kuo A."/>
            <person name="Maheswari U."/>
            <person name="Martens C."/>
            <person name="Maumus F."/>
            <person name="Otillar R.P."/>
            <person name="Rayko E."/>
            <person name="Salamov A."/>
            <person name="Vandepoele K."/>
            <person name="Beszteri B."/>
            <person name="Gruber A."/>
            <person name="Heijde M."/>
            <person name="Katinka M."/>
            <person name="Mock T."/>
            <person name="Valentin K."/>
            <person name="Verret F."/>
            <person name="Berges J.A."/>
            <person name="Brownlee C."/>
            <person name="Cadoret J.P."/>
            <person name="Chiovitti A."/>
            <person name="Choi C.J."/>
            <person name="Coesel S."/>
            <person name="De Martino A."/>
            <person name="Detter J.C."/>
            <person name="Durkin C."/>
            <person name="Falciatore A."/>
            <person name="Fournet J."/>
            <person name="Haruta M."/>
            <person name="Huysman M.J."/>
            <person name="Jenkins B.D."/>
            <person name="Jiroutova K."/>
            <person name="Jorgensen R.E."/>
            <person name="Joubert Y."/>
            <person name="Kaplan A."/>
            <person name="Kroger N."/>
            <person name="Kroth P.G."/>
            <person name="La Roche J."/>
            <person name="Lindquist E."/>
            <person name="Lommer M."/>
            <person name="Martin-Jezequel V."/>
            <person name="Lopez P.J."/>
            <person name="Lucas S."/>
            <person name="Mangogna M."/>
            <person name="McGinnis K."/>
            <person name="Medlin L.K."/>
            <person name="Montsant A."/>
            <person name="Oudot-Le Secq M.P."/>
            <person name="Napoli C."/>
            <person name="Obornik M."/>
            <person name="Parker M.S."/>
            <person name="Petit J.L."/>
            <person name="Porcel B.M."/>
            <person name="Poulsen N."/>
            <person name="Robison M."/>
            <person name="Rychlewski L."/>
            <person name="Rynearson T.A."/>
            <person name="Schmutz J."/>
            <person name="Shapiro H."/>
            <person name="Siaut M."/>
            <person name="Stanley M."/>
            <person name="Sussman M.R."/>
            <person name="Taylor A.R."/>
            <person name="Vardi A."/>
            <person name="von Dassow P."/>
            <person name="Vyverman W."/>
            <person name="Willis A."/>
            <person name="Wyrwicz L.S."/>
            <person name="Rokhsar D.S."/>
            <person name="Weissenbach J."/>
            <person name="Armbrust E.V."/>
            <person name="Green B.R."/>
            <person name="Van de Peer Y."/>
            <person name="Grigoriev I.V."/>
        </authorList>
    </citation>
    <scope>NUCLEOTIDE SEQUENCE [LARGE SCALE GENOMIC DNA]</scope>
    <source>
        <strain evidence="3 4">CCMP1335</strain>
    </source>
</reference>
<feature type="compositionally biased region" description="Basic and acidic residues" evidence="1">
    <location>
        <begin position="323"/>
        <end position="336"/>
    </location>
</feature>
<dbReference type="PANTHER" id="PTHR46023:SF6">
    <property type="entry name" value="LIPASE CLASS 3 FAMILY PROTEIN"/>
    <property type="match status" value="1"/>
</dbReference>
<dbReference type="RefSeq" id="XP_002290557.1">
    <property type="nucleotide sequence ID" value="XM_002290521.1"/>
</dbReference>
<protein>
    <recommendedName>
        <fullName evidence="5">Fungal lipase-like domain-containing protein</fullName>
    </recommendedName>
</protein>
<accession>B8C205</accession>
<feature type="chain" id="PRO_5002868932" description="Fungal lipase-like domain-containing protein" evidence="2">
    <location>
        <begin position="22"/>
        <end position="589"/>
    </location>
</feature>
<dbReference type="eggNOG" id="ENOG502S938">
    <property type="taxonomic scope" value="Eukaryota"/>
</dbReference>
<reference evidence="3 4" key="1">
    <citation type="journal article" date="2004" name="Science">
        <title>The genome of the diatom Thalassiosira pseudonana: ecology, evolution, and metabolism.</title>
        <authorList>
            <person name="Armbrust E.V."/>
            <person name="Berges J.A."/>
            <person name="Bowler C."/>
            <person name="Green B.R."/>
            <person name="Martinez D."/>
            <person name="Putnam N.H."/>
            <person name="Zhou S."/>
            <person name="Allen A.E."/>
            <person name="Apt K.E."/>
            <person name="Bechner M."/>
            <person name="Brzezinski M.A."/>
            <person name="Chaal B.K."/>
            <person name="Chiovitti A."/>
            <person name="Davis A.K."/>
            <person name="Demarest M.S."/>
            <person name="Detter J.C."/>
            <person name="Glavina T."/>
            <person name="Goodstein D."/>
            <person name="Hadi M.Z."/>
            <person name="Hellsten U."/>
            <person name="Hildebrand M."/>
            <person name="Jenkins B.D."/>
            <person name="Jurka J."/>
            <person name="Kapitonov V.V."/>
            <person name="Kroger N."/>
            <person name="Lau W.W."/>
            <person name="Lane T.W."/>
            <person name="Larimer F.W."/>
            <person name="Lippmeier J.C."/>
            <person name="Lucas S."/>
            <person name="Medina M."/>
            <person name="Montsant A."/>
            <person name="Obornik M."/>
            <person name="Parker M.S."/>
            <person name="Palenik B."/>
            <person name="Pazour G.J."/>
            <person name="Richardson P.M."/>
            <person name="Rynearson T.A."/>
            <person name="Saito M.A."/>
            <person name="Schwartz D.C."/>
            <person name="Thamatrakoln K."/>
            <person name="Valentin K."/>
            <person name="Vardi A."/>
            <person name="Wilkerson F.P."/>
            <person name="Rokhsar D.S."/>
        </authorList>
    </citation>
    <scope>NUCLEOTIDE SEQUENCE [LARGE SCALE GENOMIC DNA]</scope>
    <source>
        <strain evidence="3 4">CCMP1335</strain>
    </source>
</reference>
<dbReference type="AlphaFoldDB" id="B8C205"/>
<dbReference type="KEGG" id="tps:THAPSDRAFT_22591"/>
<dbReference type="GeneID" id="7449677"/>
<feature type="compositionally biased region" description="Acidic residues" evidence="1">
    <location>
        <begin position="234"/>
        <end position="243"/>
    </location>
</feature>
<evidence type="ECO:0000313" key="3">
    <source>
        <dbReference type="EMBL" id="EED92309.1"/>
    </source>
</evidence>
<proteinExistence type="predicted"/>
<organism evidence="3 4">
    <name type="scientific">Thalassiosira pseudonana</name>
    <name type="common">Marine diatom</name>
    <name type="synonym">Cyclotella nana</name>
    <dbReference type="NCBI Taxonomy" id="35128"/>
    <lineage>
        <taxon>Eukaryota</taxon>
        <taxon>Sar</taxon>
        <taxon>Stramenopiles</taxon>
        <taxon>Ochrophyta</taxon>
        <taxon>Bacillariophyta</taxon>
        <taxon>Coscinodiscophyceae</taxon>
        <taxon>Thalassiosirophycidae</taxon>
        <taxon>Thalassiosirales</taxon>
        <taxon>Thalassiosiraceae</taxon>
        <taxon>Thalassiosira</taxon>
    </lineage>
</organism>
<dbReference type="PANTHER" id="PTHR46023">
    <property type="entry name" value="LIPASE CLASS 3 PROTEIN-LIKE"/>
    <property type="match status" value="1"/>
</dbReference>